<keyword evidence="4" id="KW-1185">Reference proteome</keyword>
<keyword evidence="2" id="KW-0472">Membrane</keyword>
<accession>A0AAD6XYY8</accession>
<gene>
    <name evidence="3" type="ORF">B0H15DRAFT_815085</name>
</gene>
<reference evidence="3" key="1">
    <citation type="submission" date="2023-03" db="EMBL/GenBank/DDBJ databases">
        <title>Massive genome expansion in bonnet fungi (Mycena s.s.) driven by repeated elements and novel gene families across ecological guilds.</title>
        <authorList>
            <consortium name="Lawrence Berkeley National Laboratory"/>
            <person name="Harder C.B."/>
            <person name="Miyauchi S."/>
            <person name="Viragh M."/>
            <person name="Kuo A."/>
            <person name="Thoen E."/>
            <person name="Andreopoulos B."/>
            <person name="Lu D."/>
            <person name="Skrede I."/>
            <person name="Drula E."/>
            <person name="Henrissat B."/>
            <person name="Morin E."/>
            <person name="Kohler A."/>
            <person name="Barry K."/>
            <person name="LaButti K."/>
            <person name="Morin E."/>
            <person name="Salamov A."/>
            <person name="Lipzen A."/>
            <person name="Mereny Z."/>
            <person name="Hegedus B."/>
            <person name="Baldrian P."/>
            <person name="Stursova M."/>
            <person name="Weitz H."/>
            <person name="Taylor A."/>
            <person name="Grigoriev I.V."/>
            <person name="Nagy L.G."/>
            <person name="Martin F."/>
            <person name="Kauserud H."/>
        </authorList>
    </citation>
    <scope>NUCLEOTIDE SEQUENCE</scope>
    <source>
        <strain evidence="3">CBHHK173m</strain>
    </source>
</reference>
<comment type="caution">
    <text evidence="3">The sequence shown here is derived from an EMBL/GenBank/DDBJ whole genome shotgun (WGS) entry which is preliminary data.</text>
</comment>
<evidence type="ECO:0000313" key="4">
    <source>
        <dbReference type="Proteomes" id="UP001222325"/>
    </source>
</evidence>
<feature type="region of interest" description="Disordered" evidence="1">
    <location>
        <begin position="441"/>
        <end position="473"/>
    </location>
</feature>
<evidence type="ECO:0000256" key="1">
    <source>
        <dbReference type="SAM" id="MobiDB-lite"/>
    </source>
</evidence>
<feature type="compositionally biased region" description="Basic residues" evidence="1">
    <location>
        <begin position="464"/>
        <end position="473"/>
    </location>
</feature>
<evidence type="ECO:0000313" key="3">
    <source>
        <dbReference type="EMBL" id="KAJ7102542.1"/>
    </source>
</evidence>
<keyword evidence="2" id="KW-0812">Transmembrane</keyword>
<sequence>PTEDWHMAGLQTPFVQGVDGRKPKGSRSWGRISIVARGSPPRRVNKRAKRDSLPNSTLPRAKHINTAAHRAVFPHLYNNMLFKNIRRASVLVLSAATYLASLTSPPSPVSLSLSTLSEFTRGRASSDFSTLNTTSFKAHAPAGFVEIFDSPPSLIDPGDLRPGIIAPFSIDLDIEVLEILVPAVYAVARAIRGNPAAMVGTVAVEVLRLGLQLGVLRLLEKRFGGIVLHLLMSALFLFGTSVLHALERRRWTLTTCFGVVLTAVLALRRRTRICNVRKPEAMSVIGLVASHASMLKARFHGLPTGLFVQMRRHTLKVQLLKFRVSDVSVVVQQFTLLALLVVVNSYPEAVVFAPFLTSVATRVASRGSGQPNSLADLRRRASKLVGQLAPEAKVWAVKEFHHTLVVLLVAIPIHSLLLAALDGFFIVGLMILAAGRPPFESPTPFVPPEPDPDPDPDPTPPPPPRRKKRRWYS</sequence>
<dbReference type="AlphaFoldDB" id="A0AAD6XYY8"/>
<keyword evidence="2" id="KW-1133">Transmembrane helix</keyword>
<proteinExistence type="predicted"/>
<feature type="region of interest" description="Disordered" evidence="1">
    <location>
        <begin position="39"/>
        <end position="58"/>
    </location>
</feature>
<name>A0AAD6XYY8_9AGAR</name>
<organism evidence="3 4">
    <name type="scientific">Mycena belliarum</name>
    <dbReference type="NCBI Taxonomy" id="1033014"/>
    <lineage>
        <taxon>Eukaryota</taxon>
        <taxon>Fungi</taxon>
        <taxon>Dikarya</taxon>
        <taxon>Basidiomycota</taxon>
        <taxon>Agaricomycotina</taxon>
        <taxon>Agaricomycetes</taxon>
        <taxon>Agaricomycetidae</taxon>
        <taxon>Agaricales</taxon>
        <taxon>Marasmiineae</taxon>
        <taxon>Mycenaceae</taxon>
        <taxon>Mycena</taxon>
    </lineage>
</organism>
<feature type="transmembrane region" description="Helical" evidence="2">
    <location>
        <begin position="226"/>
        <end position="245"/>
    </location>
</feature>
<evidence type="ECO:0000256" key="2">
    <source>
        <dbReference type="SAM" id="Phobius"/>
    </source>
</evidence>
<protein>
    <submittedName>
        <fullName evidence="3">Uncharacterized protein</fullName>
    </submittedName>
</protein>
<feature type="non-terminal residue" evidence="3">
    <location>
        <position position="473"/>
    </location>
</feature>
<dbReference type="Proteomes" id="UP001222325">
    <property type="component" value="Unassembled WGS sequence"/>
</dbReference>
<dbReference type="EMBL" id="JARJCN010000003">
    <property type="protein sequence ID" value="KAJ7102542.1"/>
    <property type="molecule type" value="Genomic_DNA"/>
</dbReference>
<feature type="transmembrane region" description="Helical" evidence="2">
    <location>
        <begin position="251"/>
        <end position="268"/>
    </location>
</feature>
<feature type="transmembrane region" description="Helical" evidence="2">
    <location>
        <begin position="404"/>
        <end position="432"/>
    </location>
</feature>